<keyword evidence="1" id="KW-0732">Signal</keyword>
<proteinExistence type="predicted"/>
<reference evidence="4" key="1">
    <citation type="journal article" date="2019" name="Int. J. Syst. Evol. Microbiol.">
        <title>The Global Catalogue of Microorganisms (GCM) 10K type strain sequencing project: providing services to taxonomists for standard genome sequencing and annotation.</title>
        <authorList>
            <consortium name="The Broad Institute Genomics Platform"/>
            <consortium name="The Broad Institute Genome Sequencing Center for Infectious Disease"/>
            <person name="Wu L."/>
            <person name="Ma J."/>
        </authorList>
    </citation>
    <scope>NUCLEOTIDE SEQUENCE [LARGE SCALE GENOMIC DNA]</scope>
    <source>
        <strain evidence="4">CCUG 57113</strain>
    </source>
</reference>
<accession>A0ABW0LYF8</accession>
<organism evidence="3 4">
    <name type="scientific">Cohnella suwonensis</name>
    <dbReference type="NCBI Taxonomy" id="696072"/>
    <lineage>
        <taxon>Bacteria</taxon>
        <taxon>Bacillati</taxon>
        <taxon>Bacillota</taxon>
        <taxon>Bacilli</taxon>
        <taxon>Bacillales</taxon>
        <taxon>Paenibacillaceae</taxon>
        <taxon>Cohnella</taxon>
    </lineage>
</organism>
<keyword evidence="4" id="KW-1185">Reference proteome</keyword>
<evidence type="ECO:0000313" key="3">
    <source>
        <dbReference type="EMBL" id="MFC5469658.1"/>
    </source>
</evidence>
<dbReference type="Gene3D" id="2.60.40.1220">
    <property type="match status" value="1"/>
</dbReference>
<evidence type="ECO:0000313" key="4">
    <source>
        <dbReference type="Proteomes" id="UP001596105"/>
    </source>
</evidence>
<feature type="domain" description="SLH" evidence="2">
    <location>
        <begin position="104"/>
        <end position="167"/>
    </location>
</feature>
<sequence>MRDSSYNSSTQTKQIFSRGGEKKVMKKSLSLILALALVFGLFANMAAAADAPAAPTTAEKYKALVDAGLLKGTTDGDPHIANNLTRAEFATIAAAVAGLPAVTAGQTFSDVKAGQWYFGAIEAAARAGLVNGTGLGKFTPKANVTVEQIVKVAVLLAGLKPTADTAVAGASGWAAGYIKAAIAAGLISEQASYTGAATRGQAIDIAYSVVTIKSVPTLKDVKATLGTDDTAAVTGTVVGKADSVKVAVDAVAEVSATLKDDKTFTYTTAKLAAGEHTIKVTAYDGAKKSAVTELKVTVEKFTVTGATVLNGKQIKVQFNKAVQEGVASGGHNYQVSAVVDYYRLKLNSVETAPTRVALSDDKTAVTLTFGPTGYASLKDTYAQLTVKTGLKSASGIALTEYKQPIFLADGVAPTATVVYEAPVIKVKFSEPIDVLGSVSVDGVTYTTYTTTTDAEGDVTELQITASEGNHRVDLISYKDIFGNTLTDFNATVTVVKDSTAPTVASISSENSKIRVKFSENLMTDAGRRFGLSINGVVYSVTATEKTNDSDAEYLYDASAIVPSGTSFVNYSVKVVAGYKDLSGNAGSESSASTLLLKKDVDAPALDGAVVLKDRIIYVKYNEAVIINTAPGAVTVKFTSTDNVVLTESATVVTSVGYDSDNDGNTTDSGENQYLALQVDTSEANLLSGGKFKAGKFVVTIPASTVRDSAGNIQASAKDASFTAGTSDTTGESIDFTVVASGGTLTFTFDEELTNDALNVNNYTINGTALPAATNLYFSGTKFVVKAELPSGTIFASGFRTVAVKNIVGKDGNRLTQASKDGYPLNLLENVKPAVASGTIVSATQLKVAFSEQIVVSTVTGVEVWINGSKSDATFTFSADGSDNKGLIITAPANTFALDKTIVVKLVGAAGIVDVNSNGAADGEVTAK</sequence>
<dbReference type="InterPro" id="IPR013783">
    <property type="entry name" value="Ig-like_fold"/>
</dbReference>
<name>A0ABW0LYF8_9BACL</name>
<dbReference type="Gene3D" id="2.60.40.10">
    <property type="entry name" value="Immunoglobulins"/>
    <property type="match status" value="1"/>
</dbReference>
<dbReference type="RefSeq" id="WP_209745222.1">
    <property type="nucleotide sequence ID" value="NZ_JBHSMH010000041.1"/>
</dbReference>
<dbReference type="Pfam" id="PF00395">
    <property type="entry name" value="SLH"/>
    <property type="match status" value="1"/>
</dbReference>
<dbReference type="InterPro" id="IPR001119">
    <property type="entry name" value="SLH_dom"/>
</dbReference>
<comment type="caution">
    <text evidence="3">The sequence shown here is derived from an EMBL/GenBank/DDBJ whole genome shotgun (WGS) entry which is preliminary data.</text>
</comment>
<dbReference type="InterPro" id="IPR014755">
    <property type="entry name" value="Cu-Rt/internalin_Ig-like"/>
</dbReference>
<gene>
    <name evidence="3" type="ORF">ACFPPD_13065</name>
</gene>
<evidence type="ECO:0000259" key="2">
    <source>
        <dbReference type="PROSITE" id="PS51272"/>
    </source>
</evidence>
<protein>
    <submittedName>
        <fullName evidence="3">S-layer homology domain-containing protein</fullName>
    </submittedName>
</protein>
<dbReference type="PROSITE" id="PS51272">
    <property type="entry name" value="SLH"/>
    <property type="match status" value="1"/>
</dbReference>
<dbReference type="Proteomes" id="UP001596105">
    <property type="component" value="Unassembled WGS sequence"/>
</dbReference>
<dbReference type="EMBL" id="JBHSMH010000041">
    <property type="protein sequence ID" value="MFC5469658.1"/>
    <property type="molecule type" value="Genomic_DNA"/>
</dbReference>
<evidence type="ECO:0000256" key="1">
    <source>
        <dbReference type="ARBA" id="ARBA00022729"/>
    </source>
</evidence>